<dbReference type="GO" id="GO:0016020">
    <property type="term" value="C:membrane"/>
    <property type="evidence" value="ECO:0007669"/>
    <property type="project" value="UniProtKB-SubCell"/>
</dbReference>
<keyword evidence="6 9" id="KW-0472">Membrane</keyword>
<evidence type="ECO:0000256" key="3">
    <source>
        <dbReference type="ARBA" id="ARBA00022448"/>
    </source>
</evidence>
<name>A0A813ECA4_POLGL</name>
<dbReference type="InterPro" id="IPR045033">
    <property type="entry name" value="PILS1/3/4/5/7"/>
</dbReference>
<evidence type="ECO:0000256" key="4">
    <source>
        <dbReference type="ARBA" id="ARBA00022692"/>
    </source>
</evidence>
<protein>
    <submittedName>
        <fullName evidence="10">Uncharacterized protein</fullName>
    </submittedName>
</protein>
<keyword evidence="5 9" id="KW-1133">Transmembrane helix</keyword>
<keyword evidence="4 9" id="KW-0812">Transmembrane</keyword>
<evidence type="ECO:0000256" key="7">
    <source>
        <dbReference type="ARBA" id="ARBA00025100"/>
    </source>
</evidence>
<feature type="non-terminal residue" evidence="10">
    <location>
        <position position="1"/>
    </location>
</feature>
<evidence type="ECO:0000256" key="6">
    <source>
        <dbReference type="ARBA" id="ARBA00023136"/>
    </source>
</evidence>
<sequence length="424" mass="44441">VGEAVVIGCAGVFLWRNSVLEVSSIRVVSRISYLVLSPALMLGAADTFSLEHLSAWSQLSLACVFHMFVGWGLSSLCGQLCGLHPSERRMVTLACTFQNQGGLPFVFITSLSHSWGKISGDPGALQRGFGMVLVYSLPWNILLYSVGLPLVRAHVDDEQASYCTPGPLHGLKDAAPSCGEEDAAICMQIVPPAMEIGVPSEEAADVLETPGDAQAAEVSASRPCRALCSEAFVTWVTAPPTIALLLAIAVGSSPLQKAFFGPSAVLGVLPAAFQTLGLASVPVNIMMLAANLSRAGGLSQTPASSESRSVGANLGHLRLTGRAQLVVFAVKLVLVPLVCTGCSILLLLNGALGKPSDLDPLFVLVLLIEPAMPSAQNLVMLYQVEGHSDAATKLSSAYLPQYVGSVVTMSFWVLVTLATIESLV</sequence>
<keyword evidence="11" id="KW-1185">Reference proteome</keyword>
<evidence type="ECO:0000256" key="1">
    <source>
        <dbReference type="ARBA" id="ARBA00004141"/>
    </source>
</evidence>
<feature type="transmembrane region" description="Helical" evidence="9">
    <location>
        <begin position="402"/>
        <end position="420"/>
    </location>
</feature>
<comment type="similarity">
    <text evidence="8">Belongs to the auxin efflux carrier (TC 2.A.69.2) family.</text>
</comment>
<dbReference type="OrthoDB" id="191139at2759"/>
<comment type="caution">
    <text evidence="10">The sequence shown here is derived from an EMBL/GenBank/DDBJ whole genome shotgun (WGS) entry which is preliminary data.</text>
</comment>
<evidence type="ECO:0000256" key="9">
    <source>
        <dbReference type="SAM" id="Phobius"/>
    </source>
</evidence>
<evidence type="ECO:0000313" key="11">
    <source>
        <dbReference type="Proteomes" id="UP000654075"/>
    </source>
</evidence>
<dbReference type="AlphaFoldDB" id="A0A813ECA4"/>
<dbReference type="GO" id="GO:0055085">
    <property type="term" value="P:transmembrane transport"/>
    <property type="evidence" value="ECO:0007669"/>
    <property type="project" value="InterPro"/>
</dbReference>
<dbReference type="Proteomes" id="UP000654075">
    <property type="component" value="Unassembled WGS sequence"/>
</dbReference>
<evidence type="ECO:0000256" key="5">
    <source>
        <dbReference type="ARBA" id="ARBA00022989"/>
    </source>
</evidence>
<evidence type="ECO:0000256" key="8">
    <source>
        <dbReference type="ARBA" id="ARBA00025752"/>
    </source>
</evidence>
<comment type="subcellular location">
    <subcellularLocation>
        <location evidence="2">Endomembrane system</location>
    </subcellularLocation>
    <subcellularLocation>
        <location evidence="1">Membrane</location>
        <topology evidence="1">Multi-pass membrane protein</topology>
    </subcellularLocation>
</comment>
<dbReference type="GO" id="GO:0012505">
    <property type="term" value="C:endomembrane system"/>
    <property type="evidence" value="ECO:0007669"/>
    <property type="project" value="UniProtKB-SubCell"/>
</dbReference>
<dbReference type="PANTHER" id="PTHR31651:SF33">
    <property type="entry name" value="PROTEIN PIN-LIKES 1"/>
    <property type="match status" value="1"/>
</dbReference>
<evidence type="ECO:0000313" key="10">
    <source>
        <dbReference type="EMBL" id="CAE8595600.1"/>
    </source>
</evidence>
<feature type="transmembrane region" description="Helical" evidence="9">
    <location>
        <begin position="232"/>
        <end position="252"/>
    </location>
</feature>
<dbReference type="EMBL" id="CAJNNV010007949">
    <property type="protein sequence ID" value="CAE8595600.1"/>
    <property type="molecule type" value="Genomic_DNA"/>
</dbReference>
<accession>A0A813ECA4</accession>
<dbReference type="PANTHER" id="PTHR31651">
    <property type="match status" value="1"/>
</dbReference>
<keyword evidence="3" id="KW-0813">Transport</keyword>
<reference evidence="10" key="1">
    <citation type="submission" date="2021-02" db="EMBL/GenBank/DDBJ databases">
        <authorList>
            <person name="Dougan E. K."/>
            <person name="Rhodes N."/>
            <person name="Thang M."/>
            <person name="Chan C."/>
        </authorList>
    </citation>
    <scope>NUCLEOTIDE SEQUENCE</scope>
</reference>
<comment type="function">
    <text evidence="7">Involved in cellular auxin homeostasis by regulating auxin metabolism. Regulates intracellular auxin accumulation at the endoplasmic reticulum and thus auxin availability for nuclear auxin signaling.</text>
</comment>
<organism evidence="10 11">
    <name type="scientific">Polarella glacialis</name>
    <name type="common">Dinoflagellate</name>
    <dbReference type="NCBI Taxonomy" id="89957"/>
    <lineage>
        <taxon>Eukaryota</taxon>
        <taxon>Sar</taxon>
        <taxon>Alveolata</taxon>
        <taxon>Dinophyceae</taxon>
        <taxon>Suessiales</taxon>
        <taxon>Suessiaceae</taxon>
        <taxon>Polarella</taxon>
    </lineage>
</organism>
<dbReference type="InterPro" id="IPR004776">
    <property type="entry name" value="Mem_transp_PIN-like"/>
</dbReference>
<gene>
    <name evidence="10" type="ORF">PGLA1383_LOCUS14109</name>
</gene>
<feature type="transmembrane region" description="Helical" evidence="9">
    <location>
        <begin position="325"/>
        <end position="348"/>
    </location>
</feature>
<dbReference type="OMA" id="ILFWSYA"/>
<evidence type="ECO:0000256" key="2">
    <source>
        <dbReference type="ARBA" id="ARBA00004308"/>
    </source>
</evidence>
<proteinExistence type="inferred from homology"/>
<dbReference type="Pfam" id="PF03547">
    <property type="entry name" value="Mem_trans"/>
    <property type="match status" value="1"/>
</dbReference>
<feature type="transmembrane region" description="Helical" evidence="9">
    <location>
        <begin position="264"/>
        <end position="290"/>
    </location>
</feature>